<dbReference type="Pfam" id="PF06114">
    <property type="entry name" value="Peptidase_M78"/>
    <property type="match status" value="1"/>
</dbReference>
<sequence>MDKLALGQRIADAREDAGLTQEDVSRAVGLDRSAVSRLEKGDRKLSVPELVAVANVLGRPLAYFVAEPVPSVVSRRSDSAAPHHTSRALDTELEQFAADVRSCVEMGLLAPVERNPQACTPRDHEDSERLAGQVRHRLGLGNGPVQDLGAVSEDLGLYTYSVSLGKHGPDGGCVEVGEESSALGVAVINGEAAHGRRRMTLAHELGHWLCGDAYDSQASLESEKMISSFAIHFLAPRSGVAEVWRRNSGWNTRDRALAVGASFRLSWSAAVGQLRNLGLISQDERRHLGREEPKFGDYLRLRLSWDNELSSPYISPAYASACLNGYTSGRLTADRTVELLRGTLSAEELPRKNALEPDDYRRSFAGHDD</sequence>
<reference evidence="3 4" key="1">
    <citation type="submission" date="2016-11" db="EMBL/GenBank/DDBJ databases">
        <authorList>
            <person name="Jaros S."/>
            <person name="Januszkiewicz K."/>
            <person name="Wedrychowicz H."/>
        </authorList>
    </citation>
    <scope>NUCLEOTIDE SEQUENCE [LARGE SCALE GENOMIC DNA]</scope>
    <source>
        <strain evidence="3 4">CGMCC 4.5723</strain>
    </source>
</reference>
<evidence type="ECO:0000313" key="3">
    <source>
        <dbReference type="EMBL" id="SHK72807.1"/>
    </source>
</evidence>
<evidence type="ECO:0000313" key="4">
    <source>
        <dbReference type="Proteomes" id="UP000184452"/>
    </source>
</evidence>
<dbReference type="SUPFAM" id="SSF47413">
    <property type="entry name" value="lambda repressor-like DNA-binding domains"/>
    <property type="match status" value="1"/>
</dbReference>
<dbReference type="AlphaFoldDB" id="A0A1M6UUB0"/>
<dbReference type="PROSITE" id="PS50943">
    <property type="entry name" value="HTH_CROC1"/>
    <property type="match status" value="1"/>
</dbReference>
<evidence type="ECO:0000259" key="2">
    <source>
        <dbReference type="PROSITE" id="PS50943"/>
    </source>
</evidence>
<protein>
    <recommendedName>
        <fullName evidence="2">HTH cro/C1-type domain-containing protein</fullName>
    </recommendedName>
</protein>
<keyword evidence="4" id="KW-1185">Reference proteome</keyword>
<dbReference type="InterPro" id="IPR052345">
    <property type="entry name" value="Rad_response_metalloprotease"/>
</dbReference>
<organism evidence="3 4">
    <name type="scientific">Nocardiopsis flavescens</name>
    <dbReference type="NCBI Taxonomy" id="758803"/>
    <lineage>
        <taxon>Bacteria</taxon>
        <taxon>Bacillati</taxon>
        <taxon>Actinomycetota</taxon>
        <taxon>Actinomycetes</taxon>
        <taxon>Streptosporangiales</taxon>
        <taxon>Nocardiopsidaceae</taxon>
        <taxon>Nocardiopsis</taxon>
    </lineage>
</organism>
<evidence type="ECO:0000256" key="1">
    <source>
        <dbReference type="ARBA" id="ARBA00007227"/>
    </source>
</evidence>
<dbReference type="RefSeq" id="WP_073383911.1">
    <property type="nucleotide sequence ID" value="NZ_FQZK01000030.1"/>
</dbReference>
<feature type="domain" description="HTH cro/C1-type" evidence="2">
    <location>
        <begin position="10"/>
        <end position="64"/>
    </location>
</feature>
<dbReference type="CDD" id="cd00093">
    <property type="entry name" value="HTH_XRE"/>
    <property type="match status" value="1"/>
</dbReference>
<dbReference type="Proteomes" id="UP000184452">
    <property type="component" value="Unassembled WGS sequence"/>
</dbReference>
<dbReference type="Gene3D" id="1.10.260.40">
    <property type="entry name" value="lambda repressor-like DNA-binding domains"/>
    <property type="match status" value="1"/>
</dbReference>
<dbReference type="STRING" id="758803.SAMN05421803_1303"/>
<proteinExistence type="inferred from homology"/>
<name>A0A1M6UUB0_9ACTN</name>
<dbReference type="Gene3D" id="1.10.10.2910">
    <property type="match status" value="1"/>
</dbReference>
<dbReference type="EMBL" id="FQZK01000030">
    <property type="protein sequence ID" value="SHK72807.1"/>
    <property type="molecule type" value="Genomic_DNA"/>
</dbReference>
<dbReference type="Pfam" id="PF01381">
    <property type="entry name" value="HTH_3"/>
    <property type="match status" value="1"/>
</dbReference>
<dbReference type="OrthoDB" id="9794834at2"/>
<dbReference type="InterPro" id="IPR010359">
    <property type="entry name" value="IrrE_HExxH"/>
</dbReference>
<accession>A0A1M6UUB0</accession>
<dbReference type="InterPro" id="IPR010982">
    <property type="entry name" value="Lambda_DNA-bd_dom_sf"/>
</dbReference>
<dbReference type="SMART" id="SM00530">
    <property type="entry name" value="HTH_XRE"/>
    <property type="match status" value="1"/>
</dbReference>
<dbReference type="InterPro" id="IPR001387">
    <property type="entry name" value="Cro/C1-type_HTH"/>
</dbReference>
<dbReference type="PANTHER" id="PTHR43236:SF1">
    <property type="entry name" value="BLL7220 PROTEIN"/>
    <property type="match status" value="1"/>
</dbReference>
<dbReference type="PANTHER" id="PTHR43236">
    <property type="entry name" value="ANTITOXIN HIGA1"/>
    <property type="match status" value="1"/>
</dbReference>
<comment type="similarity">
    <text evidence="1">Belongs to the short-chain fatty acyl-CoA assimilation regulator (ScfR) family.</text>
</comment>
<gene>
    <name evidence="3" type="ORF">SAMN05421803_1303</name>
</gene>
<dbReference type="GO" id="GO:0003677">
    <property type="term" value="F:DNA binding"/>
    <property type="evidence" value="ECO:0007669"/>
    <property type="project" value="InterPro"/>
</dbReference>